<feature type="domain" description="DUF7919" evidence="1">
    <location>
        <begin position="1"/>
        <end position="154"/>
    </location>
</feature>
<evidence type="ECO:0000259" key="1">
    <source>
        <dbReference type="Pfam" id="PF25535"/>
    </source>
</evidence>
<comment type="caution">
    <text evidence="2">The sequence shown here is derived from an EMBL/GenBank/DDBJ whole genome shotgun (WGS) entry which is preliminary data.</text>
</comment>
<dbReference type="EMBL" id="BMQN01000018">
    <property type="protein sequence ID" value="GGS07106.1"/>
    <property type="molecule type" value="Genomic_DNA"/>
</dbReference>
<sequence>MHYPDLEEYRLADPKSARYAFFEPATRNVGWLWREIPFEQGAVPAQVTRTLRDVIMMGALRRDVLQALYPSCTAPSDFRTHIVRGPALPCPLCGEEPVLDPGLALAWPTQVALGRSEYAIPNPGRTLLYIFPDLVLHDVEAHGYRPPADFLEALDGLDLCTGVVVNELRTRRRPKRRLL</sequence>
<dbReference type="Proteomes" id="UP000644548">
    <property type="component" value="Unassembled WGS sequence"/>
</dbReference>
<dbReference type="Pfam" id="PF25535">
    <property type="entry name" value="DUF7919"/>
    <property type="match status" value="1"/>
</dbReference>
<keyword evidence="3" id="KW-1185">Reference proteome</keyword>
<name>A0ABQ2S862_9DEIO</name>
<evidence type="ECO:0000313" key="3">
    <source>
        <dbReference type="Proteomes" id="UP000644548"/>
    </source>
</evidence>
<proteinExistence type="predicted"/>
<reference evidence="3" key="1">
    <citation type="journal article" date="2019" name="Int. J. Syst. Evol. Microbiol.">
        <title>The Global Catalogue of Microorganisms (GCM) 10K type strain sequencing project: providing services to taxonomists for standard genome sequencing and annotation.</title>
        <authorList>
            <consortium name="The Broad Institute Genomics Platform"/>
            <consortium name="The Broad Institute Genome Sequencing Center for Infectious Disease"/>
            <person name="Wu L."/>
            <person name="Ma J."/>
        </authorList>
    </citation>
    <scope>NUCLEOTIDE SEQUENCE [LARGE SCALE GENOMIC DNA]</scope>
    <source>
        <strain evidence="3">JCM 31405</strain>
    </source>
</reference>
<evidence type="ECO:0000313" key="2">
    <source>
        <dbReference type="EMBL" id="GGS07106.1"/>
    </source>
</evidence>
<dbReference type="RefSeq" id="WP_189074636.1">
    <property type="nucleotide sequence ID" value="NZ_BMQN01000018.1"/>
</dbReference>
<accession>A0ABQ2S862</accession>
<dbReference type="InterPro" id="IPR057679">
    <property type="entry name" value="DUF7919"/>
</dbReference>
<gene>
    <name evidence="2" type="ORF">GCM10008960_36890</name>
</gene>
<organism evidence="2 3">
    <name type="scientific">Deinococcus sedimenti</name>
    <dbReference type="NCBI Taxonomy" id="1867090"/>
    <lineage>
        <taxon>Bacteria</taxon>
        <taxon>Thermotogati</taxon>
        <taxon>Deinococcota</taxon>
        <taxon>Deinococci</taxon>
        <taxon>Deinococcales</taxon>
        <taxon>Deinococcaceae</taxon>
        <taxon>Deinococcus</taxon>
    </lineage>
</organism>
<protein>
    <recommendedName>
        <fullName evidence="1">DUF7919 domain-containing protein</fullName>
    </recommendedName>
</protein>